<evidence type="ECO:0000256" key="5">
    <source>
        <dbReference type="ARBA" id="ARBA00023244"/>
    </source>
</evidence>
<comment type="function">
    <text evidence="6 9">Catalyzes cyclization of the linear tetrapyrrole, hydroxymethylbilane, to the macrocyclic uroporphyrinogen III.</text>
</comment>
<dbReference type="SUPFAM" id="SSF69618">
    <property type="entry name" value="HemD-like"/>
    <property type="match status" value="1"/>
</dbReference>
<evidence type="ECO:0000256" key="3">
    <source>
        <dbReference type="ARBA" id="ARBA00013109"/>
    </source>
</evidence>
<name>A0ABV6GYA6_9PAST</name>
<dbReference type="Pfam" id="PF02602">
    <property type="entry name" value="HEM4"/>
    <property type="match status" value="1"/>
</dbReference>
<keyword evidence="4 9" id="KW-0456">Lyase</keyword>
<dbReference type="GO" id="GO:0004852">
    <property type="term" value="F:uroporphyrinogen-III synthase activity"/>
    <property type="evidence" value="ECO:0007669"/>
    <property type="project" value="UniProtKB-EC"/>
</dbReference>
<organism evidence="11 12">
    <name type="scientific">Gallibacterium trehalosifermentans</name>
    <dbReference type="NCBI Taxonomy" id="516935"/>
    <lineage>
        <taxon>Bacteria</taxon>
        <taxon>Pseudomonadati</taxon>
        <taxon>Pseudomonadota</taxon>
        <taxon>Gammaproteobacteria</taxon>
        <taxon>Pasteurellales</taxon>
        <taxon>Pasteurellaceae</taxon>
        <taxon>Gallibacterium</taxon>
    </lineage>
</organism>
<dbReference type="InterPro" id="IPR003754">
    <property type="entry name" value="4pyrrol_synth_uPrphyn_synth"/>
</dbReference>
<keyword evidence="12" id="KW-1185">Reference proteome</keyword>
<comment type="similarity">
    <text evidence="2 9">Belongs to the uroporphyrinogen-III synthase family.</text>
</comment>
<comment type="pathway">
    <text evidence="1 9">Porphyrin-containing compound metabolism; protoporphyrin-IX biosynthesis; coproporphyrinogen-III from 5-aminolevulinate: step 3/4.</text>
</comment>
<proteinExistence type="inferred from homology"/>
<comment type="caution">
    <text evidence="11">The sequence shown here is derived from an EMBL/GenBank/DDBJ whole genome shotgun (WGS) entry which is preliminary data.</text>
</comment>
<evidence type="ECO:0000256" key="2">
    <source>
        <dbReference type="ARBA" id="ARBA00008133"/>
    </source>
</evidence>
<dbReference type="Gene3D" id="3.40.50.10090">
    <property type="match status" value="2"/>
</dbReference>
<evidence type="ECO:0000259" key="10">
    <source>
        <dbReference type="Pfam" id="PF02602"/>
    </source>
</evidence>
<evidence type="ECO:0000256" key="6">
    <source>
        <dbReference type="ARBA" id="ARBA00037589"/>
    </source>
</evidence>
<dbReference type="EMBL" id="JBHLWB010000001">
    <property type="protein sequence ID" value="MFC0308333.1"/>
    <property type="molecule type" value="Genomic_DNA"/>
</dbReference>
<keyword evidence="5 9" id="KW-0627">Porphyrin biosynthesis</keyword>
<accession>A0ABV6GYA6</accession>
<dbReference type="PANTHER" id="PTHR38042:SF1">
    <property type="entry name" value="UROPORPHYRINOGEN-III SYNTHASE, CHLOROPLASTIC"/>
    <property type="match status" value="1"/>
</dbReference>
<reference evidence="11 12" key="1">
    <citation type="submission" date="2024-09" db="EMBL/GenBank/DDBJ databases">
        <authorList>
            <person name="Sun Q."/>
            <person name="Mori K."/>
        </authorList>
    </citation>
    <scope>NUCLEOTIDE SEQUENCE [LARGE SCALE GENOMIC DNA]</scope>
    <source>
        <strain evidence="11 12">CCM 7539</strain>
    </source>
</reference>
<dbReference type="EC" id="4.2.1.75" evidence="3 9"/>
<evidence type="ECO:0000256" key="8">
    <source>
        <dbReference type="ARBA" id="ARBA00048617"/>
    </source>
</evidence>
<gene>
    <name evidence="11" type="ORF">ACFFHK_01250</name>
</gene>
<evidence type="ECO:0000256" key="9">
    <source>
        <dbReference type="RuleBase" id="RU366031"/>
    </source>
</evidence>
<evidence type="ECO:0000256" key="4">
    <source>
        <dbReference type="ARBA" id="ARBA00023239"/>
    </source>
</evidence>
<dbReference type="Proteomes" id="UP001589767">
    <property type="component" value="Unassembled WGS sequence"/>
</dbReference>
<sequence>MGILVTRPEESGQALTAMLNQEGIAAIHLPLCKITKGAQLDQFPKKLQQLNPFDKVICVSQYAVYYAQQVLQNTGFTWRSDLAYMAVGRKTAMLLSEATQQPVSYPFLHESSEGLLNLPLLKNCQDYQILILRGQSGRELLSEQLAKRGAKIEQLACYHRDWQKLDNGELTIFSRAGIDTIIVTSGEILWYLLDFIPKSEHNWLLNCKLLVVSKRIAQLAMQSGWQEDKIILTEKADNLSLLKTILSFYPHLRDKY</sequence>
<evidence type="ECO:0000313" key="11">
    <source>
        <dbReference type="EMBL" id="MFC0308333.1"/>
    </source>
</evidence>
<comment type="catalytic activity">
    <reaction evidence="8 9">
        <text>hydroxymethylbilane = uroporphyrinogen III + H2O</text>
        <dbReference type="Rhea" id="RHEA:18965"/>
        <dbReference type="ChEBI" id="CHEBI:15377"/>
        <dbReference type="ChEBI" id="CHEBI:57308"/>
        <dbReference type="ChEBI" id="CHEBI:57845"/>
        <dbReference type="EC" id="4.2.1.75"/>
    </reaction>
</comment>
<feature type="domain" description="Tetrapyrrole biosynthesis uroporphyrinogen III synthase" evidence="10">
    <location>
        <begin position="14"/>
        <end position="229"/>
    </location>
</feature>
<dbReference type="RefSeq" id="WP_382368097.1">
    <property type="nucleotide sequence ID" value="NZ_JBHLWB010000001.1"/>
</dbReference>
<evidence type="ECO:0000256" key="1">
    <source>
        <dbReference type="ARBA" id="ARBA00004772"/>
    </source>
</evidence>
<protein>
    <recommendedName>
        <fullName evidence="7 9">Uroporphyrinogen-III synthase</fullName>
        <ecNumber evidence="3 9">4.2.1.75</ecNumber>
    </recommendedName>
</protein>
<dbReference type="InterPro" id="IPR036108">
    <property type="entry name" value="4pyrrol_syn_uPrphyn_synt_sf"/>
</dbReference>
<dbReference type="InterPro" id="IPR039793">
    <property type="entry name" value="UROS/Hem4"/>
</dbReference>
<evidence type="ECO:0000313" key="12">
    <source>
        <dbReference type="Proteomes" id="UP001589767"/>
    </source>
</evidence>
<dbReference type="CDD" id="cd06578">
    <property type="entry name" value="HemD"/>
    <property type="match status" value="1"/>
</dbReference>
<evidence type="ECO:0000256" key="7">
    <source>
        <dbReference type="ARBA" id="ARBA00040167"/>
    </source>
</evidence>
<dbReference type="PANTHER" id="PTHR38042">
    <property type="entry name" value="UROPORPHYRINOGEN-III SYNTHASE, CHLOROPLASTIC"/>
    <property type="match status" value="1"/>
</dbReference>